<organism evidence="3 4">
    <name type="scientific">Suipraeoptans intestinalis</name>
    <dbReference type="NCBI Taxonomy" id="2606628"/>
    <lineage>
        <taxon>Bacteria</taxon>
        <taxon>Bacillati</taxon>
        <taxon>Bacillota</taxon>
        <taxon>Clostridia</taxon>
        <taxon>Lachnospirales</taxon>
        <taxon>Lachnospiraceae</taxon>
        <taxon>Suipraeoptans</taxon>
    </lineage>
</organism>
<sequence>MSSKHNRKKRFRTSVAAVLAAVLCVVGMFPGTIAFAKGDANIDLTLTSKTPDIKSGATGVYELDVKIAGSQESIQEKFQGNTTLKVQLPTGEATEFYDLQTPVEDLAIAGVVPEYSEGARTLTYTFPKLETGISGKVSIGITTKNGITPNGTKLPAVAMLTSEANVGLAQSEEAIVNVKAAYAQSIGKEYLYVEHDHTLNAARPGDNVVWKIKAEVTLPATGGIYMKPGADIVIEDKLDSRLSYVSATSTSSTGAAVNTETNGDTIKWTFKAPTLAEQQGKESLFTAEMEVVTKTDGTIDKYTKIPNTAKLSSTSLHEKLENTNSNAANAVVAPTGVPLTSGDGGYFPPVVYGPADGMGNVGNTQNMNPNPAVTDIERLRFHDQYFVGLRTDEVLTDANGATLDSSKWDIQKVLSDGYKKIVKEYTFDSDKLNFGAVTVFVPNSYYHSSMGIDKLRELPKATVTVTLKDGSTKSAVVDWNKTDNKVQGNVQMSRQDLGLADTDKVVSYTVAYENEDKSPIFGGVHLQTQTIFTIEKGAEAEVWWKPSFVATLADGTVIRRTGGDEKTTTGKRTAVIVQKEAEAPTVRGTVSFVEKDGNVVKTGDNKVQVWLNDYSTSHAALRKDISTTVLLPLGVTVKGDGSAVYTLMSGRAGIVKKDLTGKLEILDEDYQGSGQQLVKAVWDVDSILPAERLELYFDVTISKNSPDQLPLIAYGTSSTDTELKTDASNVTIEVDASDIDKNGDSTQKRAKIQAEYVKYSRDDLKIKKYVKGSLDSDYSTFGYTTPGKDISYKLEMTNTTGKDIFKMGFMDVLPGTGDLGIVDGTNRESAFTPTLKGAVKLPKEWEDKIDVYYSTVQNPERADLYGTVSYPKGAYTHEDPAGAQAPGWTKDTAGWTADDWAKVRSFKLEFKDGIKWVKGQDITLTFDMTAPKETEVDASLLLEGKPKRTDEIEKKAAWNSFAVTTNGLLPTEPERVGVILSKEKGEPVEVAYYIQGTSTKLQPNKDLVKDQYVGTPYSVPESAKTDPTLLPKELTDEDGKVYELVSTDVKPNGDYPSAKDPNGEKTTVNTSPAEGEVTEEHQVINYDYAPKKGGEVVVKYIIEGTEEVLENPAVQEKDADGNYIVKKPGTQVGTAYDTTDETFQPKKLTKNGKTYVLTERKVDPKTDPITGKVTEEKQLIIYEYKLVEEETPVDPPKPDPKPGTDKPTKPGTDKPAKPVKTTKAGSVKTGDTANVATYAGAMGLAVAALAVAASKKRKKAR</sequence>
<keyword evidence="4" id="KW-1185">Reference proteome</keyword>
<dbReference type="Gene3D" id="2.60.40.740">
    <property type="match status" value="1"/>
</dbReference>
<feature type="transmembrane region" description="Helical" evidence="2">
    <location>
        <begin position="1235"/>
        <end position="1253"/>
    </location>
</feature>
<dbReference type="EMBL" id="VULY01000018">
    <property type="protein sequence ID" value="MSR94335.1"/>
    <property type="molecule type" value="Genomic_DNA"/>
</dbReference>
<evidence type="ECO:0000313" key="4">
    <source>
        <dbReference type="Proteomes" id="UP000434409"/>
    </source>
</evidence>
<accession>A0A6N7V169</accession>
<comment type="caution">
    <text evidence="3">The sequence shown here is derived from an EMBL/GenBank/DDBJ whole genome shotgun (WGS) entry which is preliminary data.</text>
</comment>
<reference evidence="3 4" key="1">
    <citation type="submission" date="2019-08" db="EMBL/GenBank/DDBJ databases">
        <title>In-depth cultivation of the pig gut microbiome towards novel bacterial diversity and tailored functional studies.</title>
        <authorList>
            <person name="Wylensek D."/>
            <person name="Hitch T.C.A."/>
            <person name="Clavel T."/>
        </authorList>
    </citation>
    <scope>NUCLEOTIDE SEQUENCE [LARGE SCALE GENOMIC DNA]</scope>
    <source>
        <strain evidence="3 4">68-1-5</strain>
    </source>
</reference>
<dbReference type="Proteomes" id="UP000434409">
    <property type="component" value="Unassembled WGS sequence"/>
</dbReference>
<evidence type="ECO:0000256" key="1">
    <source>
        <dbReference type="SAM" id="MobiDB-lite"/>
    </source>
</evidence>
<keyword evidence="2" id="KW-0812">Transmembrane</keyword>
<proteinExistence type="predicted"/>
<dbReference type="AlphaFoldDB" id="A0A6N7V169"/>
<dbReference type="RefSeq" id="WP_154477925.1">
    <property type="nucleotide sequence ID" value="NZ_VULY01000018.1"/>
</dbReference>
<evidence type="ECO:0000313" key="3">
    <source>
        <dbReference type="EMBL" id="MSR94335.1"/>
    </source>
</evidence>
<gene>
    <name evidence="3" type="ORF">FYJ34_08710</name>
</gene>
<name>A0A6N7V169_9FIRM</name>
<feature type="region of interest" description="Disordered" evidence="1">
    <location>
        <begin position="1018"/>
        <end position="1037"/>
    </location>
</feature>
<feature type="region of interest" description="Disordered" evidence="1">
    <location>
        <begin position="1187"/>
        <end position="1229"/>
    </location>
</feature>
<protein>
    <submittedName>
        <fullName evidence="3">Isopeptide-forming domain-containing fimbrial protein</fullName>
    </submittedName>
</protein>
<feature type="compositionally biased region" description="Basic and acidic residues" evidence="1">
    <location>
        <begin position="1196"/>
        <end position="1216"/>
    </location>
</feature>
<keyword evidence="2" id="KW-0472">Membrane</keyword>
<evidence type="ECO:0000256" key="2">
    <source>
        <dbReference type="SAM" id="Phobius"/>
    </source>
</evidence>
<keyword evidence="2" id="KW-1133">Transmembrane helix</keyword>
<feature type="region of interest" description="Disordered" evidence="1">
    <location>
        <begin position="1046"/>
        <end position="1078"/>
    </location>
</feature>